<organism evidence="8 9">
    <name type="scientific">Roseimaritima ulvae</name>
    <dbReference type="NCBI Taxonomy" id="980254"/>
    <lineage>
        <taxon>Bacteria</taxon>
        <taxon>Pseudomonadati</taxon>
        <taxon>Planctomycetota</taxon>
        <taxon>Planctomycetia</taxon>
        <taxon>Pirellulales</taxon>
        <taxon>Pirellulaceae</taxon>
        <taxon>Roseimaritima</taxon>
    </lineage>
</organism>
<dbReference type="Pfam" id="PF23500">
    <property type="entry name" value="DUF7133"/>
    <property type="match status" value="1"/>
</dbReference>
<dbReference type="GO" id="GO:0020037">
    <property type="term" value="F:heme binding"/>
    <property type="evidence" value="ECO:0007669"/>
    <property type="project" value="InterPro"/>
</dbReference>
<dbReference type="Pfam" id="PF06283">
    <property type="entry name" value="ThuA"/>
    <property type="match status" value="1"/>
</dbReference>
<dbReference type="InterPro" id="IPR000421">
    <property type="entry name" value="FA58C"/>
</dbReference>
<dbReference type="PROSITE" id="PS50022">
    <property type="entry name" value="FA58C_3"/>
    <property type="match status" value="1"/>
</dbReference>
<name>A0A5B9QUJ7_9BACT</name>
<dbReference type="RefSeq" id="WP_068137679.1">
    <property type="nucleotide sequence ID" value="NZ_CP042914.1"/>
</dbReference>
<dbReference type="Gene3D" id="2.60.120.260">
    <property type="entry name" value="Galactose-binding domain-like"/>
    <property type="match status" value="1"/>
</dbReference>
<dbReference type="SUPFAM" id="SSF46626">
    <property type="entry name" value="Cytochrome c"/>
    <property type="match status" value="1"/>
</dbReference>
<dbReference type="PANTHER" id="PTHR33546">
    <property type="entry name" value="LARGE, MULTIFUNCTIONAL SECRETED PROTEIN-RELATED"/>
    <property type="match status" value="1"/>
</dbReference>
<dbReference type="SUPFAM" id="SSF49785">
    <property type="entry name" value="Galactose-binding domain-like"/>
    <property type="match status" value="1"/>
</dbReference>
<dbReference type="InterPro" id="IPR029062">
    <property type="entry name" value="Class_I_gatase-like"/>
</dbReference>
<dbReference type="InterPro" id="IPR011042">
    <property type="entry name" value="6-blade_b-propeller_TolB-like"/>
</dbReference>
<dbReference type="PANTHER" id="PTHR33546:SF1">
    <property type="entry name" value="LARGE, MULTIFUNCTIONAL SECRETED PROTEIN"/>
    <property type="match status" value="1"/>
</dbReference>
<dbReference type="GO" id="GO:0009055">
    <property type="term" value="F:electron transfer activity"/>
    <property type="evidence" value="ECO:0007669"/>
    <property type="project" value="InterPro"/>
</dbReference>
<evidence type="ECO:0000256" key="3">
    <source>
        <dbReference type="ARBA" id="ARBA00023004"/>
    </source>
</evidence>
<evidence type="ECO:0000256" key="2">
    <source>
        <dbReference type="ARBA" id="ARBA00022723"/>
    </source>
</evidence>
<dbReference type="Gene3D" id="1.25.10.10">
    <property type="entry name" value="Leucine-rich Repeat Variant"/>
    <property type="match status" value="1"/>
</dbReference>
<feature type="domain" description="Cytochrome c" evidence="7">
    <location>
        <begin position="1156"/>
        <end position="1291"/>
    </location>
</feature>
<evidence type="ECO:0000256" key="5">
    <source>
        <dbReference type="SAM" id="SignalP"/>
    </source>
</evidence>
<dbReference type="Gene3D" id="1.10.760.10">
    <property type="entry name" value="Cytochrome c-like domain"/>
    <property type="match status" value="1"/>
</dbReference>
<evidence type="ECO:0000313" key="8">
    <source>
        <dbReference type="EMBL" id="QEG42684.1"/>
    </source>
</evidence>
<sequence length="1291" mass="140858" precursor="true">MRNVTAALLLCALVLAPQSSTDVAAQDASASERPIQALLVTGGCCHDYERQKRILTRGISARANVQWTVVHQGGSTTDTAIPLYNDPNWADGFDIVVHNECFAGVKDPSFVDRILKPHREGTPAILIHCAMHCYRTGDDRWFDFVGLQSPGHGPHYGFTVENLQPQHPIMVGLGDDFVAGKGELYHTVKVFDSATPLGQAKRKSDGTPQVCVWTNDYQGTRVFGTTIGHYNETMAQPKYLDMVTRGLLWAVGRDPAEHFTAADDATNTAIEALVAAPVQPSGGSNLLPQNCCGEGNLAYKKPVTAKSEQANRDAKYLTDGLLNTRWCANGAQRNEWVVVDLEEPKHLRALRLHWEKRKGITYRYTVEGSADKQQWKTLVDASQNEQQGGIRQHDIDAADVRYLRVTFLGSQKGMWGSMWELEASSDQLPELSELSIPQDAAAAPSVADVKSPPGFQVTMFGQPPEVNYPVCLTTAANGDVFVGVDEQGSLGKAKGAGRVLRCVDTDGDGQADKVNVFATMDHPRGLVYDDGSLWVLHPPYLTVFRDTDGDGTSDESELLIEGISTDEVNRRGADHTTNGIRMGIDGWIYIAVGDFGFTKAVAKDGTTLSRRGGGIVRIRPDGTGMEIFAWGLRNILDVSIDPFMNIFTRDNTNDGGGWDIRVSHILQSANYGYPSLYKNFTVETMPPLADYGGGSGCGTMYFQDARWPEGFNDLLLTCDWGRSVVYSHNLPTNGVTYDPQQGTFLTLPRPTDIDVDASGRMYVSSWKNGGFSFSNPDVGFVAQVIPQDFIPHPVPAVDDLDDEALLAALQHPSAAWRWTVQREILRRVAAGGEGFVSQLDALARDAAAPRYGRAAAVFTLGQITRPTAVSALHALLDVAEVRAFAIRAATDSAALLASAPVKRIIAAVDDGDPRVQAAAVIALGRIFARPTAKDRTDAASQRDAAATALLRLTPFEKNATTSEGDDWRQPHPERVLPHLAVKALVEMRAVSTCLDALGGPHQDGALWSLKGMHEPSAVDGLFAKLGTVRDKELRREIWTTLIRLYHQEGPFEKGWWGTRPDTTGPYYDRQTWSESERIAEAIAVALTEADKTLATHIDEQLKRHLVKLGDDANNSAADMQAAEKAIEVPQVDPNNPDQIANLAVSEVVARAMKAEGNAAAGKPLFKAQSCINCHSFANGQQPKGPHLVDIGKRYKKAELIESIVEPSKKIAQGFDTWGFLMVDGSVHTGFVVLESAETVTIRQNNGLSLELLQDDIEERIKREDSMMPEGITDNLTPEQLADLIAYLQSLH</sequence>
<keyword evidence="5" id="KW-0732">Signal</keyword>
<evidence type="ECO:0000256" key="1">
    <source>
        <dbReference type="ARBA" id="ARBA00022617"/>
    </source>
</evidence>
<feature type="domain" description="F5/8 type C" evidence="6">
    <location>
        <begin position="285"/>
        <end position="424"/>
    </location>
</feature>
<dbReference type="KEGG" id="rul:UC8_47260"/>
<dbReference type="Pfam" id="PF00754">
    <property type="entry name" value="F5_F8_type_C"/>
    <property type="match status" value="1"/>
</dbReference>
<dbReference type="InterPro" id="IPR011989">
    <property type="entry name" value="ARM-like"/>
</dbReference>
<keyword evidence="3 4" id="KW-0408">Iron</keyword>
<evidence type="ECO:0000256" key="4">
    <source>
        <dbReference type="PROSITE-ProRule" id="PRU00433"/>
    </source>
</evidence>
<dbReference type="InterPro" id="IPR013427">
    <property type="entry name" value="Haem-bd_dom_put"/>
</dbReference>
<feature type="chain" id="PRO_5022983079" evidence="5">
    <location>
        <begin position="25"/>
        <end position="1291"/>
    </location>
</feature>
<keyword evidence="9" id="KW-1185">Reference proteome</keyword>
<proteinExistence type="predicted"/>
<dbReference type="InterPro" id="IPR011041">
    <property type="entry name" value="Quinoprot_gluc/sorb_DH_b-prop"/>
</dbReference>
<dbReference type="NCBIfam" id="TIGR02603">
    <property type="entry name" value="CxxCH_TIGR02603"/>
    <property type="match status" value="1"/>
</dbReference>
<evidence type="ECO:0000313" key="9">
    <source>
        <dbReference type="Proteomes" id="UP000325286"/>
    </source>
</evidence>
<keyword evidence="1 4" id="KW-0349">Heme</keyword>
<dbReference type="Gene3D" id="3.40.50.880">
    <property type="match status" value="1"/>
</dbReference>
<reference evidence="8 9" key="1">
    <citation type="submission" date="2019-08" db="EMBL/GenBank/DDBJ databases">
        <title>Deep-cultivation of Planctomycetes and their phenomic and genomic characterization uncovers novel biology.</title>
        <authorList>
            <person name="Wiegand S."/>
            <person name="Jogler M."/>
            <person name="Boedeker C."/>
            <person name="Pinto D."/>
            <person name="Vollmers J."/>
            <person name="Rivas-Marin E."/>
            <person name="Kohn T."/>
            <person name="Peeters S.H."/>
            <person name="Heuer A."/>
            <person name="Rast P."/>
            <person name="Oberbeckmann S."/>
            <person name="Bunk B."/>
            <person name="Jeske O."/>
            <person name="Meyerdierks A."/>
            <person name="Storesund J.E."/>
            <person name="Kallscheuer N."/>
            <person name="Luecker S."/>
            <person name="Lage O.M."/>
            <person name="Pohl T."/>
            <person name="Merkel B.J."/>
            <person name="Hornburger P."/>
            <person name="Mueller R.-W."/>
            <person name="Bruemmer F."/>
            <person name="Labrenz M."/>
            <person name="Spormann A.M."/>
            <person name="Op den Camp H."/>
            <person name="Overmann J."/>
            <person name="Amann R."/>
            <person name="Jetten M.S.M."/>
            <person name="Mascher T."/>
            <person name="Medema M.H."/>
            <person name="Devos D.P."/>
            <person name="Kaster A.-K."/>
            <person name="Ovreas L."/>
            <person name="Rohde M."/>
            <person name="Galperin M.Y."/>
            <person name="Jogler C."/>
        </authorList>
    </citation>
    <scope>NUCLEOTIDE SEQUENCE [LARGE SCALE GENOMIC DNA]</scope>
    <source>
        <strain evidence="8 9">UC8</strain>
    </source>
</reference>
<dbReference type="InterPro" id="IPR036909">
    <property type="entry name" value="Cyt_c-like_dom_sf"/>
</dbReference>
<gene>
    <name evidence="8" type="ORF">UC8_47260</name>
</gene>
<dbReference type="PROSITE" id="PS51007">
    <property type="entry name" value="CYTC"/>
    <property type="match status" value="1"/>
</dbReference>
<dbReference type="InterPro" id="IPR055557">
    <property type="entry name" value="DUF7133"/>
</dbReference>
<keyword evidence="2 4" id="KW-0479">Metal-binding</keyword>
<dbReference type="Gene3D" id="2.120.10.30">
    <property type="entry name" value="TolB, C-terminal domain"/>
    <property type="match status" value="1"/>
</dbReference>
<dbReference type="SUPFAM" id="SSF50952">
    <property type="entry name" value="Soluble quinoprotein glucose dehydrogenase"/>
    <property type="match status" value="1"/>
</dbReference>
<dbReference type="InterPro" id="IPR029010">
    <property type="entry name" value="ThuA-like"/>
</dbReference>
<evidence type="ECO:0000259" key="7">
    <source>
        <dbReference type="PROSITE" id="PS51007"/>
    </source>
</evidence>
<dbReference type="EMBL" id="CP042914">
    <property type="protein sequence ID" value="QEG42684.1"/>
    <property type="molecule type" value="Genomic_DNA"/>
</dbReference>
<dbReference type="InterPro" id="IPR016024">
    <property type="entry name" value="ARM-type_fold"/>
</dbReference>
<dbReference type="Proteomes" id="UP000325286">
    <property type="component" value="Chromosome"/>
</dbReference>
<dbReference type="SUPFAM" id="SSF48371">
    <property type="entry name" value="ARM repeat"/>
    <property type="match status" value="1"/>
</dbReference>
<evidence type="ECO:0000259" key="6">
    <source>
        <dbReference type="PROSITE" id="PS50022"/>
    </source>
</evidence>
<protein>
    <submittedName>
        <fullName evidence="8">Trehalose utilization</fullName>
    </submittedName>
</protein>
<accession>A0A5B9QUJ7</accession>
<dbReference type="InterPro" id="IPR008979">
    <property type="entry name" value="Galactose-bd-like_sf"/>
</dbReference>
<dbReference type="InterPro" id="IPR009056">
    <property type="entry name" value="Cyt_c-like_dom"/>
</dbReference>
<dbReference type="OrthoDB" id="2482121at2"/>
<dbReference type="GO" id="GO:0046872">
    <property type="term" value="F:metal ion binding"/>
    <property type="evidence" value="ECO:0007669"/>
    <property type="project" value="UniProtKB-KW"/>
</dbReference>
<feature type="signal peptide" evidence="5">
    <location>
        <begin position="1"/>
        <end position="24"/>
    </location>
</feature>
<dbReference type="SUPFAM" id="SSF52317">
    <property type="entry name" value="Class I glutamine amidotransferase-like"/>
    <property type="match status" value="1"/>
</dbReference>